<feature type="domain" description="RNase H type-1" evidence="2">
    <location>
        <begin position="106"/>
        <end position="147"/>
    </location>
</feature>
<dbReference type="AlphaFoldDB" id="A0A4Y2LSM6"/>
<proteinExistence type="predicted"/>
<evidence type="ECO:0000313" key="3">
    <source>
        <dbReference type="EMBL" id="GBN17100.1"/>
    </source>
</evidence>
<dbReference type="Pfam" id="PF00075">
    <property type="entry name" value="RNase_H"/>
    <property type="match status" value="1"/>
</dbReference>
<dbReference type="OrthoDB" id="6514649at2759"/>
<keyword evidence="4" id="KW-1185">Reference proteome</keyword>
<dbReference type="InterPro" id="IPR002156">
    <property type="entry name" value="RNaseH_domain"/>
</dbReference>
<dbReference type="EMBL" id="BGPR01006223">
    <property type="protein sequence ID" value="GBN17100.1"/>
    <property type="molecule type" value="Genomic_DNA"/>
</dbReference>
<feature type="compositionally biased region" description="Low complexity" evidence="1">
    <location>
        <begin position="1"/>
        <end position="23"/>
    </location>
</feature>
<dbReference type="Proteomes" id="UP000499080">
    <property type="component" value="Unassembled WGS sequence"/>
</dbReference>
<accession>A0A4Y2LSM6</accession>
<gene>
    <name evidence="3" type="ORF">AVEN_4695_1</name>
</gene>
<organism evidence="3 4">
    <name type="scientific">Araneus ventricosus</name>
    <name type="common">Orbweaver spider</name>
    <name type="synonym">Epeira ventricosa</name>
    <dbReference type="NCBI Taxonomy" id="182803"/>
    <lineage>
        <taxon>Eukaryota</taxon>
        <taxon>Metazoa</taxon>
        <taxon>Ecdysozoa</taxon>
        <taxon>Arthropoda</taxon>
        <taxon>Chelicerata</taxon>
        <taxon>Arachnida</taxon>
        <taxon>Araneae</taxon>
        <taxon>Araneomorphae</taxon>
        <taxon>Entelegynae</taxon>
        <taxon>Araneoidea</taxon>
        <taxon>Araneidae</taxon>
        <taxon>Araneus</taxon>
    </lineage>
</organism>
<dbReference type="InterPro" id="IPR036397">
    <property type="entry name" value="RNaseH_sf"/>
</dbReference>
<dbReference type="GO" id="GO:0004523">
    <property type="term" value="F:RNA-DNA hybrid ribonuclease activity"/>
    <property type="evidence" value="ECO:0007669"/>
    <property type="project" value="InterPro"/>
</dbReference>
<evidence type="ECO:0000259" key="2">
    <source>
        <dbReference type="Pfam" id="PF00075"/>
    </source>
</evidence>
<evidence type="ECO:0000313" key="4">
    <source>
        <dbReference type="Proteomes" id="UP000499080"/>
    </source>
</evidence>
<evidence type="ECO:0000256" key="1">
    <source>
        <dbReference type="SAM" id="MobiDB-lite"/>
    </source>
</evidence>
<dbReference type="SUPFAM" id="SSF53098">
    <property type="entry name" value="Ribonuclease H-like"/>
    <property type="match status" value="1"/>
</dbReference>
<dbReference type="Gene3D" id="3.30.420.10">
    <property type="entry name" value="Ribonuclease H-like superfamily/Ribonuclease H"/>
    <property type="match status" value="1"/>
</dbReference>
<dbReference type="InterPro" id="IPR012337">
    <property type="entry name" value="RNaseH-like_sf"/>
</dbReference>
<comment type="caution">
    <text evidence="3">The sequence shown here is derived from an EMBL/GenBank/DDBJ whole genome shotgun (WGS) entry which is preliminary data.</text>
</comment>
<protein>
    <recommendedName>
        <fullName evidence="2">RNase H type-1 domain-containing protein</fullName>
    </recommendedName>
</protein>
<reference evidence="3 4" key="1">
    <citation type="journal article" date="2019" name="Sci. Rep.">
        <title>Orb-weaving spider Araneus ventricosus genome elucidates the spidroin gene catalogue.</title>
        <authorList>
            <person name="Kono N."/>
            <person name="Nakamura H."/>
            <person name="Ohtoshi R."/>
            <person name="Moran D.A.P."/>
            <person name="Shinohara A."/>
            <person name="Yoshida Y."/>
            <person name="Fujiwara M."/>
            <person name="Mori M."/>
            <person name="Tomita M."/>
            <person name="Arakawa K."/>
        </authorList>
    </citation>
    <scope>NUCLEOTIDE SEQUENCE [LARGE SCALE GENOMIC DNA]</scope>
</reference>
<name>A0A4Y2LSM6_ARAVE</name>
<sequence length="180" mass="19535">MKQPSDATSSSDSDPDFSPSLRPQIYGLSPSRGSIPRTLISCPITGHALRHVSGHTPHAGQRVNRPGNGHSDPGLTQGEYSFRTLPASQEEPQASVQAAANPRSRKATAREICKSLITNTYIHSSWIRAHVGYDGNEEADRLAKEVAESDRDPLSIETPISFLKSILKKNNEGLAVRLGR</sequence>
<feature type="region of interest" description="Disordered" evidence="1">
    <location>
        <begin position="1"/>
        <end position="36"/>
    </location>
</feature>
<feature type="region of interest" description="Disordered" evidence="1">
    <location>
        <begin position="50"/>
        <end position="78"/>
    </location>
</feature>
<dbReference type="GO" id="GO:0003676">
    <property type="term" value="F:nucleic acid binding"/>
    <property type="evidence" value="ECO:0007669"/>
    <property type="project" value="InterPro"/>
</dbReference>